<evidence type="ECO:0000313" key="18">
    <source>
        <dbReference type="EMBL" id="QLH82153.1"/>
    </source>
</evidence>
<dbReference type="EC" id="1.17.4.1" evidence="3 13"/>
<evidence type="ECO:0000256" key="3">
    <source>
        <dbReference type="ARBA" id="ARBA00012274"/>
    </source>
</evidence>
<organism evidence="18 19">
    <name type="scientific">Halosimplex pelagicum</name>
    <dbReference type="NCBI Taxonomy" id="869886"/>
    <lineage>
        <taxon>Archaea</taxon>
        <taxon>Methanobacteriati</taxon>
        <taxon>Methanobacteriota</taxon>
        <taxon>Stenosarchaea group</taxon>
        <taxon>Halobacteria</taxon>
        <taxon>Halobacteriales</taxon>
        <taxon>Haloarculaceae</taxon>
        <taxon>Halosimplex</taxon>
    </lineage>
</organism>
<dbReference type="RefSeq" id="WP_179922621.1">
    <property type="nucleotide sequence ID" value="NZ_CP058909.1"/>
</dbReference>
<dbReference type="InterPro" id="IPR000788">
    <property type="entry name" value="RNR_lg_C"/>
</dbReference>
<evidence type="ECO:0000256" key="6">
    <source>
        <dbReference type="ARBA" id="ARBA00022634"/>
    </source>
</evidence>
<dbReference type="Proteomes" id="UP000509346">
    <property type="component" value="Chromosome"/>
</dbReference>
<gene>
    <name evidence="18" type="ORF">HZS54_11295</name>
</gene>
<dbReference type="GeneID" id="56083182"/>
<evidence type="ECO:0000256" key="4">
    <source>
        <dbReference type="ARBA" id="ARBA00014409"/>
    </source>
</evidence>
<comment type="similarity">
    <text evidence="2 13">Belongs to the ribonucleoside diphosphate reductase class-2 family.</text>
</comment>
<accession>A0A7D5TBC4</accession>
<dbReference type="InterPro" id="IPR013509">
    <property type="entry name" value="RNR_lsu_N"/>
</dbReference>
<feature type="domain" description="Ribonucleotide reductase large subunit N-terminal" evidence="15">
    <location>
        <begin position="33"/>
        <end position="188"/>
    </location>
</feature>
<keyword evidence="6 13" id="KW-0237">DNA synthesis</keyword>
<evidence type="ECO:0000256" key="2">
    <source>
        <dbReference type="ARBA" id="ARBA00007405"/>
    </source>
</evidence>
<keyword evidence="7 13" id="KW-0547">Nucleotide-binding</keyword>
<dbReference type="OrthoDB" id="6188at2157"/>
<reference evidence="18 19" key="1">
    <citation type="submission" date="2020-07" db="EMBL/GenBank/DDBJ databases">
        <title>Halosimplex litoreum sp. nov. and Halosimplex rubrum sp. nov., isolated from different salt environments.</title>
        <authorList>
            <person name="Cui H."/>
        </authorList>
    </citation>
    <scope>NUCLEOTIDE SEQUENCE [LARGE SCALE GENOMIC DNA]</scope>
    <source>
        <strain evidence="18 19">R2</strain>
    </source>
</reference>
<evidence type="ECO:0000256" key="9">
    <source>
        <dbReference type="ARBA" id="ARBA00023157"/>
    </source>
</evidence>
<dbReference type="PRINTS" id="PR01183">
    <property type="entry name" value="RIBORDTASEM1"/>
</dbReference>
<sequence>MQDQLEAKELSIPVQRVTGETVEDRLTETVLNHTLPERYLNKDEDGNVVEEPAEMFERVAKNLAVAEVVHESNKLGIEVWVTPDQIKPNHPRRGELAAEVFGFDGRTFESLEEVPDDLEDAEPDLLDETVELTEKNASKFAYDTLVPELENEDLKDHVVGIKNEFEDLLKHLDWMPNSPALMNAGDELQQLAACFVMSPDDDIDNIYDTSRKAANTFQSGGGVGYAFWRLRPYGDVVGSTGGIASGPITFMRSFDGMCETIAQGGTRRGAQMGVMRVTHPDVIQFIHSKNKDVSLAHTLRLNDPDDFTHSSFIEALDEARGLIDEDGNVPRHLRNAAEGHLSNFNISVGVTSKFMQAVKNDEDYELINPRTGEPHIATEETKELYERFDLSDYVEVGEELTLPAREVWDRIADGAHENGEPGILMLDRANEQHAFPVESSPGPEHDEHEILASNPCGEQFLEEYEACNLGHINLSTSVAEEPGYKNSIYELEGITSKPTARDFREWHSQECAQGYDGPRDDPEHIKKFLDQALNWEDLNRRIDLGLRFLENVCTMSDFPVPKIEETVRKNRKVGLGIMGLAQMFVQLGLKYGEPAANEVTKQLMIYINRRAKTKSHELAVEQERGSFENHDDSKYANPVEYKEWFEHQTGEKAEDWEDGYPIRNYNVTTIAPTGTTSQIGRTSGGCEPIFSVVNFRSSSDDIHDGELYVEMDDYFKEVLEANGIDSGEVKEEATEQMNNEEYNGIQGLSTVPDALSELFITTKDLTAKQHAQVQCAAQKGVDSSISKTINAPSDATLEETKEVLMYVYDHGGKGVTYYRDGSRSKQVKTTRKQNTEFSDLDEENAAEVILEQIRETFDESIFDFLSDESVQEEINGDVKKIINLIDEEKLPGGYALTRARPKTLHSATTKISTGYGEIFINITYDDNGDPFETFINTGKSGGLFASDSEAIGKVVSVALRSGVPPEEIIDVLENIRAPKRGWDEGEQIESIPDAVATALKRFQRGELFDEEPQQQQQLDTIVDNAENGKSPESDGNAQENEERVSPVEHGESPKCPSCGEDALYYSEGCKTCDDCGWSEC</sequence>
<proteinExistence type="inferred from homology"/>
<keyword evidence="5 13" id="KW-0846">Cobalamin</keyword>
<dbReference type="InterPro" id="IPR013344">
    <property type="entry name" value="RNR_NrdJ/NrdZ"/>
</dbReference>
<evidence type="ECO:0000259" key="17">
    <source>
        <dbReference type="Pfam" id="PF12637"/>
    </source>
</evidence>
<dbReference type="Pfam" id="PF12637">
    <property type="entry name" value="TSCPD"/>
    <property type="match status" value="1"/>
</dbReference>
<comment type="catalytic activity">
    <reaction evidence="12 13">
        <text>a 2'-deoxyribonucleoside 5'-diphosphate + [thioredoxin]-disulfide + H2O = a ribonucleoside 5'-diphosphate + [thioredoxin]-dithiol</text>
        <dbReference type="Rhea" id="RHEA:23252"/>
        <dbReference type="Rhea" id="RHEA-COMP:10698"/>
        <dbReference type="Rhea" id="RHEA-COMP:10700"/>
        <dbReference type="ChEBI" id="CHEBI:15377"/>
        <dbReference type="ChEBI" id="CHEBI:29950"/>
        <dbReference type="ChEBI" id="CHEBI:50058"/>
        <dbReference type="ChEBI" id="CHEBI:57930"/>
        <dbReference type="ChEBI" id="CHEBI:73316"/>
        <dbReference type="EC" id="1.17.4.1"/>
    </reaction>
</comment>
<dbReference type="GO" id="GO:0009263">
    <property type="term" value="P:deoxyribonucleotide biosynthetic process"/>
    <property type="evidence" value="ECO:0007669"/>
    <property type="project" value="InterPro"/>
</dbReference>
<dbReference type="InterPro" id="IPR024434">
    <property type="entry name" value="TSCPD_dom"/>
</dbReference>
<feature type="region of interest" description="Disordered" evidence="14">
    <location>
        <begin position="1025"/>
        <end position="1057"/>
    </location>
</feature>
<feature type="compositionally biased region" description="Basic and acidic residues" evidence="14">
    <location>
        <begin position="1040"/>
        <end position="1052"/>
    </location>
</feature>
<evidence type="ECO:0000256" key="13">
    <source>
        <dbReference type="RuleBase" id="RU364064"/>
    </source>
</evidence>
<dbReference type="GO" id="GO:0031419">
    <property type="term" value="F:cobalamin binding"/>
    <property type="evidence" value="ECO:0007669"/>
    <property type="project" value="UniProtKB-KW"/>
</dbReference>
<dbReference type="GO" id="GO:0004748">
    <property type="term" value="F:ribonucleoside-diphosphate reductase activity, thioredoxin disulfide as acceptor"/>
    <property type="evidence" value="ECO:0007669"/>
    <property type="project" value="UniProtKB-EC"/>
</dbReference>
<evidence type="ECO:0000256" key="1">
    <source>
        <dbReference type="ARBA" id="ARBA00001922"/>
    </source>
</evidence>
<dbReference type="PANTHER" id="PTHR43371">
    <property type="entry name" value="VITAMIN B12-DEPENDENT RIBONUCLEOTIDE REDUCTASE"/>
    <property type="match status" value="1"/>
</dbReference>
<evidence type="ECO:0000259" key="16">
    <source>
        <dbReference type="Pfam" id="PF02867"/>
    </source>
</evidence>
<evidence type="ECO:0000313" key="19">
    <source>
        <dbReference type="Proteomes" id="UP000509346"/>
    </source>
</evidence>
<dbReference type="GO" id="GO:0071897">
    <property type="term" value="P:DNA biosynthetic process"/>
    <property type="evidence" value="ECO:0007669"/>
    <property type="project" value="UniProtKB-KW"/>
</dbReference>
<dbReference type="Gene3D" id="3.20.70.20">
    <property type="match status" value="1"/>
</dbReference>
<dbReference type="KEGG" id="hpel:HZS54_11295"/>
<feature type="domain" description="Ribonucleotide reductase large subunit C-terminal" evidence="16">
    <location>
        <begin position="192"/>
        <end position="818"/>
    </location>
</feature>
<feature type="domain" description="TSCPD" evidence="17">
    <location>
        <begin position="900"/>
        <end position="1002"/>
    </location>
</feature>
<evidence type="ECO:0000256" key="10">
    <source>
        <dbReference type="ARBA" id="ARBA00023285"/>
    </source>
</evidence>
<evidence type="ECO:0000256" key="14">
    <source>
        <dbReference type="SAM" id="MobiDB-lite"/>
    </source>
</evidence>
<dbReference type="CDD" id="cd02888">
    <property type="entry name" value="RNR_II_dimer"/>
    <property type="match status" value="1"/>
</dbReference>
<evidence type="ECO:0000259" key="15">
    <source>
        <dbReference type="Pfam" id="PF00317"/>
    </source>
</evidence>
<dbReference type="InterPro" id="IPR050862">
    <property type="entry name" value="RdRp_reductase_class-2"/>
</dbReference>
<keyword evidence="19" id="KW-1185">Reference proteome</keyword>
<protein>
    <recommendedName>
        <fullName evidence="4 13">Vitamin B12-dependent ribonucleotide reductase</fullName>
        <ecNumber evidence="3 13">1.17.4.1</ecNumber>
    </recommendedName>
</protein>
<dbReference type="GO" id="GO:0005524">
    <property type="term" value="F:ATP binding"/>
    <property type="evidence" value="ECO:0007669"/>
    <property type="project" value="InterPro"/>
</dbReference>
<keyword evidence="9" id="KW-1015">Disulfide bond</keyword>
<dbReference type="Pfam" id="PF02867">
    <property type="entry name" value="Ribonuc_red_lgC"/>
    <property type="match status" value="1"/>
</dbReference>
<dbReference type="SUPFAM" id="SSF51998">
    <property type="entry name" value="PFL-like glycyl radical enzymes"/>
    <property type="match status" value="1"/>
</dbReference>
<dbReference type="NCBIfam" id="TIGR02504">
    <property type="entry name" value="NrdJ_Z"/>
    <property type="match status" value="1"/>
</dbReference>
<dbReference type="Pfam" id="PF00317">
    <property type="entry name" value="Ribonuc_red_lgN"/>
    <property type="match status" value="1"/>
</dbReference>
<evidence type="ECO:0000256" key="8">
    <source>
        <dbReference type="ARBA" id="ARBA00023002"/>
    </source>
</evidence>
<evidence type="ECO:0000256" key="7">
    <source>
        <dbReference type="ARBA" id="ARBA00022741"/>
    </source>
</evidence>
<dbReference type="EMBL" id="CP058909">
    <property type="protein sequence ID" value="QLH82153.1"/>
    <property type="molecule type" value="Genomic_DNA"/>
</dbReference>
<dbReference type="AlphaFoldDB" id="A0A7D5TBC4"/>
<comment type="function">
    <text evidence="11 13">Catalyzes the reduction of ribonucleotides to deoxyribonucleotides. May function to provide a pool of deoxyribonucleotide precursors for DNA repair during oxygen limitation and/or for immediate growth after restoration of oxygen.</text>
</comment>
<evidence type="ECO:0000256" key="12">
    <source>
        <dbReference type="ARBA" id="ARBA00047754"/>
    </source>
</evidence>
<keyword evidence="10 13" id="KW-0170">Cobalt</keyword>
<comment type="cofactor">
    <cofactor evidence="1 13">
        <name>adenosylcob(III)alamin</name>
        <dbReference type="ChEBI" id="CHEBI:18408"/>
    </cofactor>
</comment>
<keyword evidence="8 13" id="KW-0560">Oxidoreductase</keyword>
<evidence type="ECO:0000256" key="11">
    <source>
        <dbReference type="ARBA" id="ARBA00025437"/>
    </source>
</evidence>
<name>A0A7D5TBC4_9EURY</name>
<evidence type="ECO:0000256" key="5">
    <source>
        <dbReference type="ARBA" id="ARBA00022628"/>
    </source>
</evidence>
<dbReference type="PANTHER" id="PTHR43371:SF1">
    <property type="entry name" value="RIBONUCLEOSIDE-DIPHOSPHATE REDUCTASE"/>
    <property type="match status" value="1"/>
</dbReference>